<dbReference type="SUPFAM" id="SSF52833">
    <property type="entry name" value="Thioredoxin-like"/>
    <property type="match status" value="1"/>
</dbReference>
<dbReference type="AlphaFoldDB" id="A0A3M0Z1N1"/>
<accession>A0A3M0Z1N1</accession>
<dbReference type="Proteomes" id="UP000269410">
    <property type="component" value="Unassembled WGS sequence"/>
</dbReference>
<protein>
    <recommendedName>
        <fullName evidence="4">Thioredoxin-like fold domain-containing protein</fullName>
    </recommendedName>
</protein>
<comment type="caution">
    <text evidence="2">The sequence shown here is derived from an EMBL/GenBank/DDBJ whole genome shotgun (WGS) entry which is preliminary data.</text>
</comment>
<keyword evidence="1" id="KW-0812">Transmembrane</keyword>
<feature type="non-terminal residue" evidence="2">
    <location>
        <position position="163"/>
    </location>
</feature>
<dbReference type="InterPro" id="IPR036249">
    <property type="entry name" value="Thioredoxin-like_sf"/>
</dbReference>
<reference evidence="2 3" key="1">
    <citation type="submission" date="2018-10" db="EMBL/GenBank/DDBJ databases">
        <title>Thermophilic Lithotrophy and Phototrophy in an Intertidal, Iron-rich, Geothermal Spring.</title>
        <authorList>
            <person name="Ward L.M."/>
            <person name="Idei A."/>
            <person name="Nakagawa M."/>
            <person name="Ueno Y."/>
            <person name="Fischer W."/>
            <person name="Mcglynn S.E."/>
        </authorList>
    </citation>
    <scope>NUCLEOTIDE SEQUENCE [LARGE SCALE GENOMIC DNA]</scope>
    <source>
        <strain evidence="2">J137</strain>
    </source>
</reference>
<gene>
    <name evidence="2" type="ORF">D6810_02750</name>
</gene>
<evidence type="ECO:0000313" key="2">
    <source>
        <dbReference type="EMBL" id="RMD76865.1"/>
    </source>
</evidence>
<evidence type="ECO:0000313" key="3">
    <source>
        <dbReference type="Proteomes" id="UP000269410"/>
    </source>
</evidence>
<evidence type="ECO:0000256" key="1">
    <source>
        <dbReference type="SAM" id="Phobius"/>
    </source>
</evidence>
<feature type="transmembrane region" description="Helical" evidence="1">
    <location>
        <begin position="9"/>
        <end position="29"/>
    </location>
</feature>
<keyword evidence="1" id="KW-0472">Membrane</keyword>
<keyword evidence="1" id="KW-1133">Transmembrane helix</keyword>
<sequence length="163" mass="18263">MNKEKISKLLPGIIVVILLIVGLGGIAILSQQKKSDPLSEYQRTPVNIIDVAKSIGLNESQFISDITSEELKKKVDEDKATGDEMMGDRRSTPSFFVNDVFFPQKASQTQAEFINSLKVEIDKLITEKPEDKPKVIEFFDFNCGFCASINPLVDQFILEYGDK</sequence>
<organism evidence="2 3">
    <name type="scientific">Candidatus Dojkabacteria bacterium</name>
    <dbReference type="NCBI Taxonomy" id="2099670"/>
    <lineage>
        <taxon>Bacteria</taxon>
        <taxon>Candidatus Dojkabacteria</taxon>
    </lineage>
</organism>
<proteinExistence type="predicted"/>
<name>A0A3M0Z1N1_9BACT</name>
<dbReference type="Gene3D" id="3.40.30.10">
    <property type="entry name" value="Glutaredoxin"/>
    <property type="match status" value="2"/>
</dbReference>
<evidence type="ECO:0008006" key="4">
    <source>
        <dbReference type="Google" id="ProtNLM"/>
    </source>
</evidence>
<dbReference type="EMBL" id="RFKV01000088">
    <property type="protein sequence ID" value="RMD76865.1"/>
    <property type="molecule type" value="Genomic_DNA"/>
</dbReference>